<protein>
    <recommendedName>
        <fullName evidence="3">Ribosomal protein S3AE</fullName>
    </recommendedName>
</protein>
<dbReference type="OrthoDB" id="6120755at2"/>
<dbReference type="EMBL" id="FNHP01000008">
    <property type="protein sequence ID" value="SDM58077.1"/>
    <property type="molecule type" value="Genomic_DNA"/>
</dbReference>
<dbReference type="AlphaFoldDB" id="A0A1G9UDN2"/>
<dbReference type="Proteomes" id="UP000198552">
    <property type="component" value="Unassembled WGS sequence"/>
</dbReference>
<accession>A0A1G9UDN2</accession>
<dbReference type="RefSeq" id="WP_091571301.1">
    <property type="nucleotide sequence ID" value="NZ_FNHP01000008.1"/>
</dbReference>
<name>A0A1G9UDN2_9BURK</name>
<evidence type="ECO:0008006" key="3">
    <source>
        <dbReference type="Google" id="ProtNLM"/>
    </source>
</evidence>
<evidence type="ECO:0000313" key="1">
    <source>
        <dbReference type="EMBL" id="SDM58077.1"/>
    </source>
</evidence>
<sequence>MPLLSSLPLRTECPPGACVCERPALLQRGAAQELRVLLLTREEEARLVQRLERLDSLADLRHMQQRLHAQLGVRVSVEPVVAEVRSLRGIAIRVHPQPGLCRKTRQAIPAAIRKSLEQRPEIAWALLDEGGLFGAEPPPTMPPGSAAH</sequence>
<organism evidence="1 2">
    <name type="scientific">Oryzisolibacter propanilivorax</name>
    <dbReference type="NCBI Taxonomy" id="1527607"/>
    <lineage>
        <taxon>Bacteria</taxon>
        <taxon>Pseudomonadati</taxon>
        <taxon>Pseudomonadota</taxon>
        <taxon>Betaproteobacteria</taxon>
        <taxon>Burkholderiales</taxon>
        <taxon>Comamonadaceae</taxon>
        <taxon>Oryzisolibacter</taxon>
    </lineage>
</organism>
<gene>
    <name evidence="1" type="ORF">SAMN05428957_108128</name>
</gene>
<proteinExistence type="predicted"/>
<reference evidence="2" key="1">
    <citation type="submission" date="2016-10" db="EMBL/GenBank/DDBJ databases">
        <authorList>
            <person name="Varghese N."/>
            <person name="Submissions S."/>
        </authorList>
    </citation>
    <scope>NUCLEOTIDE SEQUENCE [LARGE SCALE GENOMIC DNA]</scope>
    <source>
        <strain evidence="2">EPL6</strain>
    </source>
</reference>
<evidence type="ECO:0000313" key="2">
    <source>
        <dbReference type="Proteomes" id="UP000198552"/>
    </source>
</evidence>
<dbReference type="STRING" id="1527607.SAMN05428957_108128"/>
<keyword evidence="2" id="KW-1185">Reference proteome</keyword>